<evidence type="ECO:0000256" key="3">
    <source>
        <dbReference type="SAM" id="MobiDB-lite"/>
    </source>
</evidence>
<sequence>MEVLERRENPMLDRVELQFRWDHPNSPTPSLTQIVEATTKAEPGSKKNLVFVKNVNTRFGMARTSGIALVYGSEESASIEPSYVIERHKSVTNPEPKVAAESPEPPAEAPEEPPDSDEEGGDE</sequence>
<dbReference type="AlphaFoldDB" id="A0A381QSQ3"/>
<dbReference type="Gene3D" id="3.30.70.3370">
    <property type="match status" value="1"/>
</dbReference>
<evidence type="ECO:0000256" key="1">
    <source>
        <dbReference type="ARBA" id="ARBA00022980"/>
    </source>
</evidence>
<reference evidence="4" key="1">
    <citation type="submission" date="2018-05" db="EMBL/GenBank/DDBJ databases">
        <authorList>
            <person name="Lanie J.A."/>
            <person name="Ng W.-L."/>
            <person name="Kazmierczak K.M."/>
            <person name="Andrzejewski T.M."/>
            <person name="Davidsen T.M."/>
            <person name="Wayne K.J."/>
            <person name="Tettelin H."/>
            <person name="Glass J.I."/>
            <person name="Rusch D."/>
            <person name="Podicherti R."/>
            <person name="Tsui H.-C.T."/>
            <person name="Winkler M.E."/>
        </authorList>
    </citation>
    <scope>NUCLEOTIDE SEQUENCE</scope>
</reference>
<dbReference type="InterPro" id="IPR001976">
    <property type="entry name" value="Ribosomal_eS24"/>
</dbReference>
<dbReference type="GO" id="GO:0006412">
    <property type="term" value="P:translation"/>
    <property type="evidence" value="ECO:0007669"/>
    <property type="project" value="InterPro"/>
</dbReference>
<dbReference type="GO" id="GO:0005840">
    <property type="term" value="C:ribosome"/>
    <property type="evidence" value="ECO:0007669"/>
    <property type="project" value="UniProtKB-KW"/>
</dbReference>
<dbReference type="GO" id="GO:0003735">
    <property type="term" value="F:structural constituent of ribosome"/>
    <property type="evidence" value="ECO:0007669"/>
    <property type="project" value="InterPro"/>
</dbReference>
<dbReference type="InterPro" id="IPR012678">
    <property type="entry name" value="Ribosomal_uL23/eL15/eS24_sf"/>
</dbReference>
<evidence type="ECO:0000256" key="2">
    <source>
        <dbReference type="ARBA" id="ARBA00023274"/>
    </source>
</evidence>
<dbReference type="GO" id="GO:1990904">
    <property type="term" value="C:ribonucleoprotein complex"/>
    <property type="evidence" value="ECO:0007669"/>
    <property type="project" value="UniProtKB-KW"/>
</dbReference>
<protein>
    <recommendedName>
        <fullName evidence="5">30S ribosomal protein S24e</fullName>
    </recommendedName>
</protein>
<gene>
    <name evidence="4" type="ORF">METZ01_LOCUS34602</name>
</gene>
<dbReference type="EMBL" id="UINC01001481">
    <property type="protein sequence ID" value="SUZ81748.1"/>
    <property type="molecule type" value="Genomic_DNA"/>
</dbReference>
<proteinExistence type="predicted"/>
<feature type="compositionally biased region" description="Acidic residues" evidence="3">
    <location>
        <begin position="109"/>
        <end position="123"/>
    </location>
</feature>
<feature type="region of interest" description="Disordered" evidence="3">
    <location>
        <begin position="87"/>
        <end position="123"/>
    </location>
</feature>
<evidence type="ECO:0000313" key="4">
    <source>
        <dbReference type="EMBL" id="SUZ81748.1"/>
    </source>
</evidence>
<evidence type="ECO:0008006" key="5">
    <source>
        <dbReference type="Google" id="ProtNLM"/>
    </source>
</evidence>
<name>A0A381QSQ3_9ZZZZ</name>
<keyword evidence="1" id="KW-0689">Ribosomal protein</keyword>
<dbReference type="InterPro" id="IPR053709">
    <property type="entry name" value="eRP_eS24_sf"/>
</dbReference>
<dbReference type="SUPFAM" id="SSF54189">
    <property type="entry name" value="Ribosomal proteins S24e, L23 and L15e"/>
    <property type="match status" value="1"/>
</dbReference>
<organism evidence="4">
    <name type="scientific">marine metagenome</name>
    <dbReference type="NCBI Taxonomy" id="408172"/>
    <lineage>
        <taxon>unclassified sequences</taxon>
        <taxon>metagenomes</taxon>
        <taxon>ecological metagenomes</taxon>
    </lineage>
</organism>
<keyword evidence="2" id="KW-0687">Ribonucleoprotein</keyword>
<dbReference type="Pfam" id="PF01282">
    <property type="entry name" value="Ribosomal_S24e"/>
    <property type="match status" value="1"/>
</dbReference>
<accession>A0A381QSQ3</accession>